<feature type="transmembrane region" description="Helical" evidence="2">
    <location>
        <begin position="147"/>
        <end position="168"/>
    </location>
</feature>
<dbReference type="Proteomes" id="UP000821866">
    <property type="component" value="Chromosome 4"/>
</dbReference>
<protein>
    <submittedName>
        <fullName evidence="3">Uncharacterized protein</fullName>
    </submittedName>
</protein>
<feature type="transmembrane region" description="Helical" evidence="2">
    <location>
        <begin position="188"/>
        <end position="207"/>
    </location>
</feature>
<keyword evidence="2" id="KW-1133">Transmembrane helix</keyword>
<feature type="region of interest" description="Disordered" evidence="1">
    <location>
        <begin position="1"/>
        <end position="21"/>
    </location>
</feature>
<proteinExistence type="predicted"/>
<evidence type="ECO:0000313" key="3">
    <source>
        <dbReference type="EMBL" id="KAH8029165.1"/>
    </source>
</evidence>
<comment type="caution">
    <text evidence="3">The sequence shown here is derived from an EMBL/GenBank/DDBJ whole genome shotgun (WGS) entry which is preliminary data.</text>
</comment>
<sequence length="258" mass="28681">MPEVTGPLQEWKRHAGDKSRRPLGRRQVEVMAASHCQLTETVQTDADEKWVFLPNDGDVAKKQLLEEQNGNAKGEQECTGQQSVQYMEKLLRWCKSWSYRATELKEIIRDSAERLESAQSADSTFGWFPSAWNDTFVLNALRNDMRLYLLVAIIFINTGLLVLAALASLMECDALHALLNCLKHFTTMTQNTAVLSMATKFLSLMAVKASAVDKSRHAGILCGLIIATVAILRVTGCTLTADADAGIKVSFSFNQTMY</sequence>
<name>A0A9J6E517_RHIMP</name>
<organism evidence="3 4">
    <name type="scientific">Rhipicephalus microplus</name>
    <name type="common">Cattle tick</name>
    <name type="synonym">Boophilus microplus</name>
    <dbReference type="NCBI Taxonomy" id="6941"/>
    <lineage>
        <taxon>Eukaryota</taxon>
        <taxon>Metazoa</taxon>
        <taxon>Ecdysozoa</taxon>
        <taxon>Arthropoda</taxon>
        <taxon>Chelicerata</taxon>
        <taxon>Arachnida</taxon>
        <taxon>Acari</taxon>
        <taxon>Parasitiformes</taxon>
        <taxon>Ixodida</taxon>
        <taxon>Ixodoidea</taxon>
        <taxon>Ixodidae</taxon>
        <taxon>Rhipicephalinae</taxon>
        <taxon>Rhipicephalus</taxon>
        <taxon>Boophilus</taxon>
    </lineage>
</organism>
<evidence type="ECO:0000313" key="4">
    <source>
        <dbReference type="Proteomes" id="UP000821866"/>
    </source>
</evidence>
<feature type="compositionally biased region" description="Basic and acidic residues" evidence="1">
    <location>
        <begin position="10"/>
        <end position="20"/>
    </location>
</feature>
<keyword evidence="2" id="KW-0812">Transmembrane</keyword>
<keyword evidence="2" id="KW-0472">Membrane</keyword>
<feature type="transmembrane region" description="Helical" evidence="2">
    <location>
        <begin position="219"/>
        <end position="241"/>
    </location>
</feature>
<dbReference type="AlphaFoldDB" id="A0A9J6E517"/>
<accession>A0A9J6E517</accession>
<evidence type="ECO:0000256" key="1">
    <source>
        <dbReference type="SAM" id="MobiDB-lite"/>
    </source>
</evidence>
<gene>
    <name evidence="3" type="ORF">HPB51_023711</name>
</gene>
<reference evidence="3" key="1">
    <citation type="journal article" date="2020" name="Cell">
        <title>Large-Scale Comparative Analyses of Tick Genomes Elucidate Their Genetic Diversity and Vector Capacities.</title>
        <authorList>
            <consortium name="Tick Genome and Microbiome Consortium (TIGMIC)"/>
            <person name="Jia N."/>
            <person name="Wang J."/>
            <person name="Shi W."/>
            <person name="Du L."/>
            <person name="Sun Y."/>
            <person name="Zhan W."/>
            <person name="Jiang J.F."/>
            <person name="Wang Q."/>
            <person name="Zhang B."/>
            <person name="Ji P."/>
            <person name="Bell-Sakyi L."/>
            <person name="Cui X.M."/>
            <person name="Yuan T.T."/>
            <person name="Jiang B.G."/>
            <person name="Yang W.F."/>
            <person name="Lam T.T."/>
            <person name="Chang Q.C."/>
            <person name="Ding S.J."/>
            <person name="Wang X.J."/>
            <person name="Zhu J.G."/>
            <person name="Ruan X.D."/>
            <person name="Zhao L."/>
            <person name="Wei J.T."/>
            <person name="Ye R.Z."/>
            <person name="Que T.C."/>
            <person name="Du C.H."/>
            <person name="Zhou Y.H."/>
            <person name="Cheng J.X."/>
            <person name="Dai P.F."/>
            <person name="Guo W.B."/>
            <person name="Han X.H."/>
            <person name="Huang E.J."/>
            <person name="Li L.F."/>
            <person name="Wei W."/>
            <person name="Gao Y.C."/>
            <person name="Liu J.Z."/>
            <person name="Shao H.Z."/>
            <person name="Wang X."/>
            <person name="Wang C.C."/>
            <person name="Yang T.C."/>
            <person name="Huo Q.B."/>
            <person name="Li W."/>
            <person name="Chen H.Y."/>
            <person name="Chen S.E."/>
            <person name="Zhou L.G."/>
            <person name="Ni X.B."/>
            <person name="Tian J.H."/>
            <person name="Sheng Y."/>
            <person name="Liu T."/>
            <person name="Pan Y.S."/>
            <person name="Xia L.Y."/>
            <person name="Li J."/>
            <person name="Zhao F."/>
            <person name="Cao W.C."/>
        </authorList>
    </citation>
    <scope>NUCLEOTIDE SEQUENCE</scope>
    <source>
        <strain evidence="3">Rmic-2018</strain>
    </source>
</reference>
<keyword evidence="4" id="KW-1185">Reference proteome</keyword>
<dbReference type="EMBL" id="JABSTU010000006">
    <property type="protein sequence ID" value="KAH8029165.1"/>
    <property type="molecule type" value="Genomic_DNA"/>
</dbReference>
<evidence type="ECO:0000256" key="2">
    <source>
        <dbReference type="SAM" id="Phobius"/>
    </source>
</evidence>
<reference evidence="3" key="2">
    <citation type="submission" date="2021-09" db="EMBL/GenBank/DDBJ databases">
        <authorList>
            <person name="Jia N."/>
            <person name="Wang J."/>
            <person name="Shi W."/>
            <person name="Du L."/>
            <person name="Sun Y."/>
            <person name="Zhan W."/>
            <person name="Jiang J."/>
            <person name="Wang Q."/>
            <person name="Zhang B."/>
            <person name="Ji P."/>
            <person name="Sakyi L.B."/>
            <person name="Cui X."/>
            <person name="Yuan T."/>
            <person name="Jiang B."/>
            <person name="Yang W."/>
            <person name="Lam T.T.-Y."/>
            <person name="Chang Q."/>
            <person name="Ding S."/>
            <person name="Wang X."/>
            <person name="Zhu J."/>
            <person name="Ruan X."/>
            <person name="Zhao L."/>
            <person name="Wei J."/>
            <person name="Que T."/>
            <person name="Du C."/>
            <person name="Cheng J."/>
            <person name="Dai P."/>
            <person name="Han X."/>
            <person name="Huang E."/>
            <person name="Gao Y."/>
            <person name="Liu J."/>
            <person name="Shao H."/>
            <person name="Ye R."/>
            <person name="Li L."/>
            <person name="Wei W."/>
            <person name="Wang X."/>
            <person name="Wang C."/>
            <person name="Huo Q."/>
            <person name="Li W."/>
            <person name="Guo W."/>
            <person name="Chen H."/>
            <person name="Chen S."/>
            <person name="Zhou L."/>
            <person name="Zhou L."/>
            <person name="Ni X."/>
            <person name="Tian J."/>
            <person name="Zhou Y."/>
            <person name="Sheng Y."/>
            <person name="Liu T."/>
            <person name="Pan Y."/>
            <person name="Xia L."/>
            <person name="Li J."/>
            <person name="Zhao F."/>
            <person name="Cao W."/>
        </authorList>
    </citation>
    <scope>NUCLEOTIDE SEQUENCE</scope>
    <source>
        <strain evidence="3">Rmic-2018</strain>
        <tissue evidence="3">Larvae</tissue>
    </source>
</reference>